<reference evidence="2" key="1">
    <citation type="submission" date="2012-02" db="EMBL/GenBank/DDBJ databases">
        <authorList>
            <person name="Feng W."/>
            <person name="Liu Z."/>
            <person name="Li S."/>
            <person name="Tang W."/>
            <person name="Yang J."/>
        </authorList>
    </citation>
    <scope>NUCLEOTIDE SEQUENCE</scope>
    <source>
        <strain evidence="2">GS</strain>
    </source>
</reference>
<sequence>MQATGIVKDILCAVSQITVERMSLSGQKRVLEPPGFVDVTSDFFTSAASLTPRTHLMSSSLSFSEALRVPEYGNPALDAIACLKDEDTRLSLAELLDTLTPEQAVYGVLCDFFCLTESMVPVSLSYHGIVARAVDLLRGYLTLKASSNEPVQGTESLLAYINLSLPKLTNSQVYLLFSIYAIILSTVLLGSIHKNAFSAAKCKHNDDYNLDLFHYAMYISLPEIESVFYDGYSAVFLYGVFIEVLNLEKSRKNVPAYYQTCLFVLIQIATTGVANNVTPKRPSQLLEDIMHLIQSLDLSFSWLHKLDYSAYLSNYYHNDMYHSKVYAVYTIARLDSRTLPEKEKPFLDQFSPEGIYRYIDSARKFFFAMLTELSSGTDFFKDAYLPVYQLCIQKRPFTIAEKLSTFYSINRSVITLQAIEYVRRIDSLLCKSVSKSINDVVNMVSDTLSRLAMTTSLGNSLNLDRIYRKFCYCHFLVWFTELDTIENAFSLNEKTNKAYEKLRYLLGCWTLEFGLFPYYRLFESMGYLHETEIPFYYYIMYLLVARIIWFYIELLGIDIELCAEKIKRFEDPDYLVEMENEGRLSPSSLELACMRYCRLAAHYQSKLLATYPAQINYYELDGTSVVPEDDVYQFQNRYKVLTIFSKNSHWIFGTSSRGPQLVAGMIVDMISICKVLRDANHDNEIILFCIDQQRTAPVPSGDALVRAIRDHKSKLASMHLPKTQYYRHILEDDITSLTV</sequence>
<proteinExistence type="predicted"/>
<accession>V6TT57</accession>
<dbReference type="Proteomes" id="UP000018040">
    <property type="component" value="Unassembled WGS sequence"/>
</dbReference>
<keyword evidence="1" id="KW-0812">Transmembrane</keyword>
<feature type="transmembrane region" description="Helical" evidence="1">
    <location>
        <begin position="535"/>
        <end position="557"/>
    </location>
</feature>
<comment type="caution">
    <text evidence="2">The sequence shown here is derived from an EMBL/GenBank/DDBJ whole genome shotgun (WGS) entry which is preliminary data.</text>
</comment>
<reference evidence="2" key="2">
    <citation type="journal article" date="2013" name="Genome Biol. Evol.">
        <title>Genome sequencing of Giardia lamblia genotypes A2 and B isolates (DH and GS) and comparative analysis with the genomes of genotypes A1 and E (WB and Pig).</title>
        <authorList>
            <person name="Adam R.D."/>
            <person name="Dahlstrom E.W."/>
            <person name="Martens C.A."/>
            <person name="Bruno D.P."/>
            <person name="Barbian K.D."/>
            <person name="Ricklefs S.M."/>
            <person name="Hernandez M.M."/>
            <person name="Narla N.P."/>
            <person name="Patel R.B."/>
            <person name="Porcella S.F."/>
            <person name="Nash T.E."/>
        </authorList>
    </citation>
    <scope>NUCLEOTIDE SEQUENCE [LARGE SCALE GENOMIC DNA]</scope>
    <source>
        <strain evidence="2">GS</strain>
    </source>
</reference>
<organism evidence="2">
    <name type="scientific">Giardia intestinalis</name>
    <name type="common">Giardia lamblia</name>
    <dbReference type="NCBI Taxonomy" id="5741"/>
    <lineage>
        <taxon>Eukaryota</taxon>
        <taxon>Metamonada</taxon>
        <taxon>Diplomonadida</taxon>
        <taxon>Hexamitidae</taxon>
        <taxon>Giardiinae</taxon>
        <taxon>Giardia</taxon>
    </lineage>
</organism>
<dbReference type="VEuPathDB" id="GiardiaDB:GL50803_007270"/>
<protein>
    <submittedName>
        <fullName evidence="2">Uncharacterized protein</fullName>
    </submittedName>
</protein>
<keyword evidence="1" id="KW-0472">Membrane</keyword>
<keyword evidence="1" id="KW-1133">Transmembrane helix</keyword>
<dbReference type="EMBL" id="AHHH01000104">
    <property type="protein sequence ID" value="ESU41916.1"/>
    <property type="molecule type" value="Genomic_DNA"/>
</dbReference>
<feature type="transmembrane region" description="Helical" evidence="1">
    <location>
        <begin position="502"/>
        <end position="519"/>
    </location>
</feature>
<evidence type="ECO:0000256" key="1">
    <source>
        <dbReference type="SAM" id="Phobius"/>
    </source>
</evidence>
<dbReference type="VEuPathDB" id="GiardiaDB:QR46_0810"/>
<dbReference type="OrthoDB" id="10252609at2759"/>
<feature type="transmembrane region" description="Helical" evidence="1">
    <location>
        <begin position="173"/>
        <end position="192"/>
    </location>
</feature>
<dbReference type="VEuPathDB" id="GiardiaDB:DHA2_150426"/>
<gene>
    <name evidence="2" type="ORF">GSB_152956</name>
</gene>
<name>V6TT57_GIAIN</name>
<dbReference type="AlphaFoldDB" id="V6TT57"/>
<evidence type="ECO:0000313" key="2">
    <source>
        <dbReference type="EMBL" id="ESU41916.1"/>
    </source>
</evidence>